<accession>A0AAJ5ZHJ7</accession>
<reference evidence="5 6" key="1">
    <citation type="submission" date="2019-11" db="EMBL/GenBank/DDBJ databases">
        <authorList>
            <person name="Cho J.-C."/>
        </authorList>
    </citation>
    <scope>NUCLEOTIDE SEQUENCE [LARGE SCALE GENOMIC DNA]</scope>
    <source>
        <strain evidence="4 5">JH1073</strain>
        <strain evidence="3 6">JH702</strain>
    </source>
</reference>
<dbReference type="EMBL" id="WMBE01000001">
    <property type="protein sequence ID" value="MDG0866375.1"/>
    <property type="molecule type" value="Genomic_DNA"/>
</dbReference>
<feature type="domain" description="DUF3427" evidence="1">
    <location>
        <begin position="9"/>
        <end position="128"/>
    </location>
</feature>
<feature type="domain" description="HNH nuclease" evidence="2">
    <location>
        <begin position="216"/>
        <end position="268"/>
    </location>
</feature>
<dbReference type="InterPro" id="IPR003615">
    <property type="entry name" value="HNH_nuc"/>
</dbReference>
<protein>
    <submittedName>
        <fullName evidence="4">DUF3427 domain-containing protein</fullName>
    </submittedName>
</protein>
<reference evidence="5" key="3">
    <citation type="submission" date="2023-06" db="EMBL/GenBank/DDBJ databases">
        <title>Pangenomics reveal diversification of enzyme families and niche specialization in globally abundant SAR202 bacteria.</title>
        <authorList>
            <person name="Saw J.H.W."/>
        </authorList>
    </citation>
    <scope>NUCLEOTIDE SEQUENCE [LARGE SCALE GENOMIC DNA]</scope>
    <source>
        <strain evidence="5">JH1073</strain>
    </source>
</reference>
<proteinExistence type="predicted"/>
<organism evidence="4 5">
    <name type="scientific">Candidatus Lucifugimonas marina</name>
    <dbReference type="NCBI Taxonomy" id="3038979"/>
    <lineage>
        <taxon>Bacteria</taxon>
        <taxon>Bacillati</taxon>
        <taxon>Chloroflexota</taxon>
        <taxon>Dehalococcoidia</taxon>
        <taxon>SAR202 cluster</taxon>
        <taxon>Candidatus Lucifugimonadales</taxon>
        <taxon>Candidatus Lucifugimonadaceae</taxon>
        <taxon>Candidatus Lucifugimonas</taxon>
    </lineage>
</organism>
<evidence type="ECO:0000313" key="6">
    <source>
        <dbReference type="Proteomes" id="UP001321249"/>
    </source>
</evidence>
<name>A0AAJ5ZHJ7_9CHLR</name>
<reference evidence="4" key="2">
    <citation type="journal article" date="2023" name="Nat. Commun.">
        <title>Cultivation of marine bacteria of the SAR202 clade.</title>
        <authorList>
            <person name="Lim Y."/>
            <person name="Seo J.H."/>
            <person name="Giovannoni S.J."/>
            <person name="Kang I."/>
            <person name="Cho J.C."/>
        </authorList>
    </citation>
    <scope>NUCLEOTIDE SEQUENCE</scope>
    <source>
        <strain evidence="4">JH1073</strain>
    </source>
</reference>
<dbReference type="AlphaFoldDB" id="A0AAJ5ZHJ7"/>
<keyword evidence="5" id="KW-1185">Reference proteome</keyword>
<gene>
    <name evidence="3" type="ORF">GKO46_04725</name>
    <name evidence="4" type="ORF">GKO48_04535</name>
</gene>
<evidence type="ECO:0000313" key="3">
    <source>
        <dbReference type="EMBL" id="MDG0866375.1"/>
    </source>
</evidence>
<dbReference type="Proteomes" id="UP001321249">
    <property type="component" value="Unassembled WGS sequence"/>
</dbReference>
<evidence type="ECO:0000259" key="1">
    <source>
        <dbReference type="Pfam" id="PF11907"/>
    </source>
</evidence>
<evidence type="ECO:0000259" key="2">
    <source>
        <dbReference type="Pfam" id="PF13391"/>
    </source>
</evidence>
<dbReference type="EMBL" id="CP046147">
    <property type="protein sequence ID" value="WFG38911.1"/>
    <property type="molecule type" value="Genomic_DNA"/>
</dbReference>
<dbReference type="Proteomes" id="UP001219901">
    <property type="component" value="Chromosome"/>
</dbReference>
<evidence type="ECO:0000313" key="5">
    <source>
        <dbReference type="Proteomes" id="UP001219901"/>
    </source>
</evidence>
<dbReference type="Pfam" id="PF13391">
    <property type="entry name" value="HNH_2"/>
    <property type="match status" value="1"/>
</dbReference>
<dbReference type="InterPro" id="IPR021835">
    <property type="entry name" value="DUF3427"/>
</dbReference>
<dbReference type="Pfam" id="PF11907">
    <property type="entry name" value="DUF3427"/>
    <property type="match status" value="1"/>
</dbReference>
<sequence>MHLEPIDVLTVGQKYSKNDLANLLKQPNLSQVREGVASSTNSNSYFLFVDLEKTGKETRFHFDDFFEEDFFHWDSQTTQHIDTPKIQDVVNGNTIPLLFVRVRQKEKSKTLPFIYCGRLRYVSHEENTSKPVHIIYQNVDFDDFTENIDLLEVYRWKPSDAGGTTKSKIVQRGTVSEERKRKFRKPNRTERQGLVTSRVGQGFYRQQIIEKWDGKCAVSRIDALPILIASHIVRWSESNDEEKLDADNGILLSPLFDSLFDKHLISFDDDGSILISSNSSRISTESIEKLNMPRDARISITDGMLGYIRRHRSKFRKLESGDEN</sequence>
<evidence type="ECO:0000313" key="4">
    <source>
        <dbReference type="EMBL" id="WFG38911.1"/>
    </source>
</evidence>